<keyword evidence="2" id="KW-1185">Reference proteome</keyword>
<reference evidence="2" key="1">
    <citation type="journal article" date="2019" name="Int. J. Syst. Evol. Microbiol.">
        <title>The Global Catalogue of Microorganisms (GCM) 10K type strain sequencing project: providing services to taxonomists for standard genome sequencing and annotation.</title>
        <authorList>
            <consortium name="The Broad Institute Genomics Platform"/>
            <consortium name="The Broad Institute Genome Sequencing Center for Infectious Disease"/>
            <person name="Wu L."/>
            <person name="Ma J."/>
        </authorList>
    </citation>
    <scope>NUCLEOTIDE SEQUENCE [LARGE SCALE GENOMIC DNA]</scope>
    <source>
        <strain evidence="2">JCM 17924</strain>
    </source>
</reference>
<dbReference type="RefSeq" id="WP_345227417.1">
    <property type="nucleotide sequence ID" value="NZ_BAABHA010000015.1"/>
</dbReference>
<dbReference type="Proteomes" id="UP001500454">
    <property type="component" value="Unassembled WGS sequence"/>
</dbReference>
<name>A0ABP8JKA0_9BACT</name>
<evidence type="ECO:0000313" key="2">
    <source>
        <dbReference type="Proteomes" id="UP001500454"/>
    </source>
</evidence>
<organism evidence="1 2">
    <name type="scientific">Hymenobacter koreensis</name>
    <dbReference type="NCBI Taxonomy" id="1084523"/>
    <lineage>
        <taxon>Bacteria</taxon>
        <taxon>Pseudomonadati</taxon>
        <taxon>Bacteroidota</taxon>
        <taxon>Cytophagia</taxon>
        <taxon>Cytophagales</taxon>
        <taxon>Hymenobacteraceae</taxon>
        <taxon>Hymenobacter</taxon>
    </lineage>
</organism>
<dbReference type="EMBL" id="BAABHA010000015">
    <property type="protein sequence ID" value="GAA4391932.1"/>
    <property type="molecule type" value="Genomic_DNA"/>
</dbReference>
<evidence type="ECO:0000313" key="1">
    <source>
        <dbReference type="EMBL" id="GAA4391932.1"/>
    </source>
</evidence>
<evidence type="ECO:0008006" key="3">
    <source>
        <dbReference type="Google" id="ProtNLM"/>
    </source>
</evidence>
<gene>
    <name evidence="1" type="ORF">GCM10023186_41840</name>
</gene>
<proteinExistence type="predicted"/>
<protein>
    <recommendedName>
        <fullName evidence="3">DNA cytosine methyltransferase</fullName>
    </recommendedName>
</protein>
<comment type="caution">
    <text evidence="1">The sequence shown here is derived from an EMBL/GenBank/DDBJ whole genome shotgun (WGS) entry which is preliminary data.</text>
</comment>
<accession>A0ABP8JKA0</accession>
<sequence length="226" mass="26167">MRIIVGCEASQKITKALRARGYEAYSCDILPAYGGHPEWHFQEDIFAVLAREQFDFGIFHPPCTYLCNSGVRWLWNKDGTRNEQRWRDMEDGARFFKRLLDLPMNKALENPVMHKYAVEIIGRRQDQVVQPWMFGHMEQKATGFWLDGLPLLQPTDNVKEAMMALPRNERERIHFLPNTPDRWKIRSETFAGIAEAMADQWTNAVPLVPYKSIAMPPGAQLELFAA</sequence>